<dbReference type="Pfam" id="PF20236">
    <property type="entry name" value="DUF6593"/>
    <property type="match status" value="1"/>
</dbReference>
<dbReference type="Proteomes" id="UP000001861">
    <property type="component" value="Unassembled WGS sequence"/>
</dbReference>
<gene>
    <name evidence="2" type="ORF">CC1G_09566</name>
</gene>
<feature type="domain" description="DUF6593" evidence="1">
    <location>
        <begin position="23"/>
        <end position="169"/>
    </location>
</feature>
<dbReference type="VEuPathDB" id="FungiDB:CC1G_09566"/>
<dbReference type="EMBL" id="AACS02000011">
    <property type="protein sequence ID" value="EAU82107.1"/>
    <property type="molecule type" value="Genomic_DNA"/>
</dbReference>
<reference evidence="2 3" key="1">
    <citation type="journal article" date="2010" name="Proc. Natl. Acad. Sci. U.S.A.">
        <title>Insights into evolution of multicellular fungi from the assembled chromosomes of the mushroom Coprinopsis cinerea (Coprinus cinereus).</title>
        <authorList>
            <person name="Stajich J.E."/>
            <person name="Wilke S.K."/>
            <person name="Ahren D."/>
            <person name="Au C.H."/>
            <person name="Birren B.W."/>
            <person name="Borodovsky M."/>
            <person name="Burns C."/>
            <person name="Canback B."/>
            <person name="Casselton L.A."/>
            <person name="Cheng C.K."/>
            <person name="Deng J."/>
            <person name="Dietrich F.S."/>
            <person name="Fargo D.C."/>
            <person name="Farman M.L."/>
            <person name="Gathman A.C."/>
            <person name="Goldberg J."/>
            <person name="Guigo R."/>
            <person name="Hoegger P.J."/>
            <person name="Hooker J.B."/>
            <person name="Huggins A."/>
            <person name="James T.Y."/>
            <person name="Kamada T."/>
            <person name="Kilaru S."/>
            <person name="Kodira C."/>
            <person name="Kues U."/>
            <person name="Kupfer D."/>
            <person name="Kwan H.S."/>
            <person name="Lomsadze A."/>
            <person name="Li W."/>
            <person name="Lilly W.W."/>
            <person name="Ma L.J."/>
            <person name="Mackey A.J."/>
            <person name="Manning G."/>
            <person name="Martin F."/>
            <person name="Muraguchi H."/>
            <person name="Natvig D.O."/>
            <person name="Palmerini H."/>
            <person name="Ramesh M.A."/>
            <person name="Rehmeyer C.J."/>
            <person name="Roe B.A."/>
            <person name="Shenoy N."/>
            <person name="Stanke M."/>
            <person name="Ter-Hovhannisyan V."/>
            <person name="Tunlid A."/>
            <person name="Velagapudi R."/>
            <person name="Vision T.J."/>
            <person name="Zeng Q."/>
            <person name="Zolan M.E."/>
            <person name="Pukkila P.J."/>
        </authorList>
    </citation>
    <scope>NUCLEOTIDE SEQUENCE [LARGE SCALE GENOMIC DNA]</scope>
    <source>
        <strain evidence="3">Okayama-7 / 130 / ATCC MYA-4618 / FGSC 9003</strain>
    </source>
</reference>
<dbReference type="InParanoid" id="A8P972"/>
<name>A8P972_COPC7</name>
<evidence type="ECO:0000313" key="2">
    <source>
        <dbReference type="EMBL" id="EAU82107.1"/>
    </source>
</evidence>
<keyword evidence="3" id="KW-1185">Reference proteome</keyword>
<sequence>MDSQLTLVNQEPPLELVLEKPATPLNTRIFVNGKPRYKVSTVDRDGNVTDVTDLRTNAVVATIKRRSILPDKVKFPAKFGGKAVKKDDWMVETKLDSGGLGWTINSESGSFLWRFDKALKIVLTPATDPDRIIAFVKSEPGVYALCVEHRAEGLLDEIIPGFIVLDHQNNMMTKSWKVADGWCADERSTITGRPLAGDYTK</sequence>
<accession>A8P972</accession>
<dbReference type="RefSeq" id="XP_001839711.1">
    <property type="nucleotide sequence ID" value="XM_001839659.1"/>
</dbReference>
<protein>
    <recommendedName>
        <fullName evidence="1">DUF6593 domain-containing protein</fullName>
    </recommendedName>
</protein>
<dbReference type="OMA" id="DSIDGWE"/>
<dbReference type="GeneID" id="6016328"/>
<evidence type="ECO:0000313" key="3">
    <source>
        <dbReference type="Proteomes" id="UP000001861"/>
    </source>
</evidence>
<proteinExistence type="predicted"/>
<dbReference type="OrthoDB" id="3256331at2759"/>
<dbReference type="AlphaFoldDB" id="A8P972"/>
<dbReference type="KEGG" id="cci:CC1G_09566"/>
<dbReference type="InterPro" id="IPR046528">
    <property type="entry name" value="DUF6593"/>
</dbReference>
<comment type="caution">
    <text evidence="2">The sequence shown here is derived from an EMBL/GenBank/DDBJ whole genome shotgun (WGS) entry which is preliminary data.</text>
</comment>
<evidence type="ECO:0000259" key="1">
    <source>
        <dbReference type="Pfam" id="PF20236"/>
    </source>
</evidence>
<organism evidence="2 3">
    <name type="scientific">Coprinopsis cinerea (strain Okayama-7 / 130 / ATCC MYA-4618 / FGSC 9003)</name>
    <name type="common">Inky cap fungus</name>
    <name type="synonym">Hormographiella aspergillata</name>
    <dbReference type="NCBI Taxonomy" id="240176"/>
    <lineage>
        <taxon>Eukaryota</taxon>
        <taxon>Fungi</taxon>
        <taxon>Dikarya</taxon>
        <taxon>Basidiomycota</taxon>
        <taxon>Agaricomycotina</taxon>
        <taxon>Agaricomycetes</taxon>
        <taxon>Agaricomycetidae</taxon>
        <taxon>Agaricales</taxon>
        <taxon>Agaricineae</taxon>
        <taxon>Psathyrellaceae</taxon>
        <taxon>Coprinopsis</taxon>
    </lineage>
</organism>